<dbReference type="AlphaFoldDB" id="A0A838CWE5"/>
<dbReference type="SUPFAM" id="SSF55347">
    <property type="entry name" value="Glyceraldehyde-3-phosphate dehydrogenase-like, C-terminal domain"/>
    <property type="match status" value="1"/>
</dbReference>
<feature type="domain" description="Gfo/Idh/MocA-like oxidoreductase N-terminal" evidence="1">
    <location>
        <begin position="1"/>
        <end position="119"/>
    </location>
</feature>
<dbReference type="SUPFAM" id="SSF51735">
    <property type="entry name" value="NAD(P)-binding Rossmann-fold domains"/>
    <property type="match status" value="1"/>
</dbReference>
<proteinExistence type="predicted"/>
<dbReference type="Gene3D" id="3.30.360.10">
    <property type="entry name" value="Dihydrodipicolinate Reductase, domain 2"/>
    <property type="match status" value="1"/>
</dbReference>
<evidence type="ECO:0000259" key="1">
    <source>
        <dbReference type="Pfam" id="PF01408"/>
    </source>
</evidence>
<accession>A0A838CWE5</accession>
<dbReference type="PANTHER" id="PTHR43708:SF4">
    <property type="entry name" value="OXIDOREDUCTASE YCEM-RELATED"/>
    <property type="match status" value="1"/>
</dbReference>
<name>A0A838CWE5_9BACI</name>
<comment type="caution">
    <text evidence="3">The sequence shown here is derived from an EMBL/GenBank/DDBJ whole genome shotgun (WGS) entry which is preliminary data.</text>
</comment>
<dbReference type="RefSeq" id="WP_181473275.1">
    <property type="nucleotide sequence ID" value="NZ_JACEFG010000003.1"/>
</dbReference>
<dbReference type="PANTHER" id="PTHR43708">
    <property type="entry name" value="CONSERVED EXPRESSED OXIDOREDUCTASE (EUROFUNG)"/>
    <property type="match status" value="1"/>
</dbReference>
<dbReference type="InterPro" id="IPR051317">
    <property type="entry name" value="Gfo/Idh/MocA_oxidoreduct"/>
</dbReference>
<dbReference type="InterPro" id="IPR048477">
    <property type="entry name" value="YceM-like_C"/>
</dbReference>
<protein>
    <submittedName>
        <fullName evidence="3">Gfo/Idh/MocA family oxidoreductase</fullName>
    </submittedName>
</protein>
<evidence type="ECO:0000259" key="2">
    <source>
        <dbReference type="Pfam" id="PF21378"/>
    </source>
</evidence>
<evidence type="ECO:0000313" key="3">
    <source>
        <dbReference type="EMBL" id="MBA2176243.1"/>
    </source>
</evidence>
<sequence>MKIAIIGLGDIAQKAYLPVLSEKEGIELVLCTRNNETLDRLANKYRIEEKTTSIDELIEKKIDGAIISAATEAHADLAEKLIINGINVYIDKPISLSFEETERIVRLAEEMNVTAMVGFNRRFIPPVKALKDKGKPSLILMQKNRFNEPDYVRRYVVEDFIHVVDTLRFLMDTEVLNVHVRAMKNGDMMDHLIIHLIGKDCTAIGIMNRNGGVTEEIIEYSTAHDKYVIQDLVETTHYHNKEVSYSTFGGWDPTLYKRGFYQITDHFIECIQQQNVPSPSIQDSLQTHEICERIVQQI</sequence>
<dbReference type="InterPro" id="IPR000683">
    <property type="entry name" value="Gfo/Idh/MocA-like_OxRdtase_N"/>
</dbReference>
<keyword evidence="4" id="KW-1185">Reference proteome</keyword>
<reference evidence="3 4" key="1">
    <citation type="journal article" date="2004" name="Extremophiles">
        <title>Halobacillus locisalis sp. nov., a halophilic bacterium isolated from a marine solar saltern of the Yellow Sea in Korea.</title>
        <authorList>
            <person name="Yoon J.H."/>
            <person name="Kang K.H."/>
            <person name="Oh T.K."/>
            <person name="Park Y.H."/>
        </authorList>
    </citation>
    <scope>NUCLEOTIDE SEQUENCE [LARGE SCALE GENOMIC DNA]</scope>
    <source>
        <strain evidence="3 4">KCTC 3788</strain>
    </source>
</reference>
<gene>
    <name evidence="3" type="ORF">H0266_15200</name>
</gene>
<dbReference type="InterPro" id="IPR036291">
    <property type="entry name" value="NAD(P)-bd_dom_sf"/>
</dbReference>
<evidence type="ECO:0000313" key="4">
    <source>
        <dbReference type="Proteomes" id="UP000571017"/>
    </source>
</evidence>
<dbReference type="EMBL" id="JACEFG010000003">
    <property type="protein sequence ID" value="MBA2176243.1"/>
    <property type="molecule type" value="Genomic_DNA"/>
</dbReference>
<dbReference type="GO" id="GO:0000166">
    <property type="term" value="F:nucleotide binding"/>
    <property type="evidence" value="ECO:0007669"/>
    <property type="project" value="InterPro"/>
</dbReference>
<dbReference type="Pfam" id="PF01408">
    <property type="entry name" value="GFO_IDH_MocA"/>
    <property type="match status" value="1"/>
</dbReference>
<organism evidence="3 4">
    <name type="scientific">Halobacillus locisalis</name>
    <dbReference type="NCBI Taxonomy" id="220753"/>
    <lineage>
        <taxon>Bacteria</taxon>
        <taxon>Bacillati</taxon>
        <taxon>Bacillota</taxon>
        <taxon>Bacilli</taxon>
        <taxon>Bacillales</taxon>
        <taxon>Bacillaceae</taxon>
        <taxon>Halobacillus</taxon>
    </lineage>
</organism>
<dbReference type="Gene3D" id="3.40.50.720">
    <property type="entry name" value="NAD(P)-binding Rossmann-like Domain"/>
    <property type="match status" value="1"/>
</dbReference>
<dbReference type="Proteomes" id="UP000571017">
    <property type="component" value="Unassembled WGS sequence"/>
</dbReference>
<dbReference type="Pfam" id="PF21378">
    <property type="entry name" value="YceM-like_C"/>
    <property type="match status" value="1"/>
</dbReference>
<feature type="domain" description="YceM-like C-terminal" evidence="2">
    <location>
        <begin position="135"/>
        <end position="235"/>
    </location>
</feature>